<gene>
    <name evidence="2" type="ORF">NCTC12151_01218</name>
</gene>
<evidence type="ECO:0000313" key="3">
    <source>
        <dbReference type="Proteomes" id="UP000249005"/>
    </source>
</evidence>
<keyword evidence="1" id="KW-0472">Membrane</keyword>
<proteinExistence type="predicted"/>
<accession>A0A2X4USF0</accession>
<feature type="transmembrane region" description="Helical" evidence="1">
    <location>
        <begin position="106"/>
        <end position="127"/>
    </location>
</feature>
<feature type="transmembrane region" description="Helical" evidence="1">
    <location>
        <begin position="7"/>
        <end position="29"/>
    </location>
</feature>
<dbReference type="KEGG" id="lri:NCTC12151_01218"/>
<organism evidence="2 3">
    <name type="scientific">Leminorella richardii</name>
    <dbReference type="NCBI Taxonomy" id="158841"/>
    <lineage>
        <taxon>Bacteria</taxon>
        <taxon>Pseudomonadati</taxon>
        <taxon>Pseudomonadota</taxon>
        <taxon>Gammaproteobacteria</taxon>
        <taxon>Enterobacterales</taxon>
        <taxon>Budviciaceae</taxon>
        <taxon>Leminorella</taxon>
    </lineage>
</organism>
<sequence length="134" mass="14463">MTTQKNLTIGITIIVISCFLLWSASLFQSYVYSRIHVSRDLLLTIFWLLPASASFLAYFRRARAPLLISLGYTLLLSVLMSLVHLIQGEIGVAIDFSGIDGLKVIGGVYFFISAVSIGAGGVVGALARPALKGR</sequence>
<dbReference type="Proteomes" id="UP000249005">
    <property type="component" value="Chromosome 1"/>
</dbReference>
<keyword evidence="3" id="KW-1185">Reference proteome</keyword>
<name>A0A2X4USF0_9GAMM</name>
<feature type="transmembrane region" description="Helical" evidence="1">
    <location>
        <begin position="66"/>
        <end position="86"/>
    </location>
</feature>
<keyword evidence="1" id="KW-1133">Transmembrane helix</keyword>
<dbReference type="EMBL" id="LS483470">
    <property type="protein sequence ID" value="SQI38608.1"/>
    <property type="molecule type" value="Genomic_DNA"/>
</dbReference>
<reference evidence="2 3" key="1">
    <citation type="submission" date="2018-06" db="EMBL/GenBank/DDBJ databases">
        <authorList>
            <consortium name="Pathogen Informatics"/>
            <person name="Doyle S."/>
        </authorList>
    </citation>
    <scope>NUCLEOTIDE SEQUENCE [LARGE SCALE GENOMIC DNA]</scope>
    <source>
        <strain evidence="2 3">NCTC12151</strain>
    </source>
</reference>
<protein>
    <submittedName>
        <fullName evidence="2">Uncharacterized protein</fullName>
    </submittedName>
</protein>
<keyword evidence="1" id="KW-0812">Transmembrane</keyword>
<dbReference type="PROSITE" id="PS51257">
    <property type="entry name" value="PROKAR_LIPOPROTEIN"/>
    <property type="match status" value="1"/>
</dbReference>
<evidence type="ECO:0000256" key="1">
    <source>
        <dbReference type="SAM" id="Phobius"/>
    </source>
</evidence>
<feature type="transmembrane region" description="Helical" evidence="1">
    <location>
        <begin position="41"/>
        <end position="59"/>
    </location>
</feature>
<evidence type="ECO:0000313" key="2">
    <source>
        <dbReference type="EMBL" id="SQI38608.1"/>
    </source>
</evidence>
<dbReference type="AlphaFoldDB" id="A0A2X4USF0"/>